<keyword evidence="7" id="KW-0995">Kinetochore</keyword>
<keyword evidence="4" id="KW-0158">Chromosome</keyword>
<evidence type="ECO:0000256" key="3">
    <source>
        <dbReference type="ARBA" id="ARBA00007050"/>
    </source>
</evidence>
<dbReference type="GO" id="GO:0051301">
    <property type="term" value="P:cell division"/>
    <property type="evidence" value="ECO:0007669"/>
    <property type="project" value="UniProtKB-KW"/>
</dbReference>
<reference evidence="15 16" key="1">
    <citation type="journal article" date="2015" name="Sci. Rep.">
        <title>Genome of the facultative scuticociliatosis pathogen Pseudocohnilembus persalinus provides insight into its virulence through horizontal gene transfer.</title>
        <authorList>
            <person name="Xiong J."/>
            <person name="Wang G."/>
            <person name="Cheng J."/>
            <person name="Tian M."/>
            <person name="Pan X."/>
            <person name="Warren A."/>
            <person name="Jiang C."/>
            <person name="Yuan D."/>
            <person name="Miao W."/>
        </authorList>
    </citation>
    <scope>NUCLEOTIDE SEQUENCE [LARGE SCALE GENOMIC DNA]</scope>
    <source>
        <strain evidence="15">36N120E</strain>
    </source>
</reference>
<organism evidence="15 16">
    <name type="scientific">Pseudocohnilembus persalinus</name>
    <name type="common">Ciliate</name>
    <dbReference type="NCBI Taxonomy" id="266149"/>
    <lineage>
        <taxon>Eukaryota</taxon>
        <taxon>Sar</taxon>
        <taxon>Alveolata</taxon>
        <taxon>Ciliophora</taxon>
        <taxon>Intramacronucleata</taxon>
        <taxon>Oligohymenophorea</taxon>
        <taxon>Scuticociliatia</taxon>
        <taxon>Philasterida</taxon>
        <taxon>Pseudocohnilembidae</taxon>
        <taxon>Pseudocohnilembus</taxon>
    </lineage>
</organism>
<dbReference type="GO" id="GO:0031262">
    <property type="term" value="C:Ndc80 complex"/>
    <property type="evidence" value="ECO:0007669"/>
    <property type="project" value="InterPro"/>
</dbReference>
<evidence type="ECO:0000256" key="5">
    <source>
        <dbReference type="ARBA" id="ARBA00022618"/>
    </source>
</evidence>
<proteinExistence type="inferred from homology"/>
<feature type="domain" description="Kinetochore protein Ndc80 CH" evidence="14">
    <location>
        <begin position="314"/>
        <end position="438"/>
    </location>
</feature>
<keyword evidence="10" id="KW-0131">Cell cycle</keyword>
<keyword evidence="16" id="KW-1185">Reference proteome</keyword>
<protein>
    <recommendedName>
        <fullName evidence="14">Kinetochore protein Ndc80 CH domain-containing protein</fullName>
    </recommendedName>
</protein>
<dbReference type="InterPro" id="IPR055260">
    <property type="entry name" value="Ndc80_CH"/>
</dbReference>
<dbReference type="Gene3D" id="1.10.418.30">
    <property type="entry name" value="Ncd80 complex, Ncd80 subunit"/>
    <property type="match status" value="1"/>
</dbReference>
<dbReference type="InterPro" id="IPR038273">
    <property type="entry name" value="Ndc80_sf"/>
</dbReference>
<dbReference type="Proteomes" id="UP000054937">
    <property type="component" value="Unassembled WGS sequence"/>
</dbReference>
<evidence type="ECO:0000256" key="4">
    <source>
        <dbReference type="ARBA" id="ARBA00022454"/>
    </source>
</evidence>
<dbReference type="EMBL" id="LDAU01000103">
    <property type="protein sequence ID" value="KRX05919.1"/>
    <property type="molecule type" value="Genomic_DNA"/>
</dbReference>
<evidence type="ECO:0000313" key="16">
    <source>
        <dbReference type="Proteomes" id="UP000054937"/>
    </source>
</evidence>
<keyword evidence="5" id="KW-0132">Cell division</keyword>
<comment type="subcellular location">
    <subcellularLocation>
        <location evidence="2">Chromosome</location>
        <location evidence="2">Centromere</location>
        <location evidence="2">Kinetochore</location>
    </subcellularLocation>
    <subcellularLocation>
        <location evidence="1">Nucleus</location>
    </subcellularLocation>
</comment>
<dbReference type="PANTHER" id="PTHR10643">
    <property type="entry name" value="KINETOCHORE PROTEIN NDC80"/>
    <property type="match status" value="1"/>
</dbReference>
<feature type="region of interest" description="Disordered" evidence="13">
    <location>
        <begin position="861"/>
        <end position="901"/>
    </location>
</feature>
<keyword evidence="8 12" id="KW-0175">Coiled coil</keyword>
<name>A0A0V0QUD9_PSEPJ</name>
<feature type="coiled-coil region" evidence="12">
    <location>
        <begin position="497"/>
        <end position="660"/>
    </location>
</feature>
<evidence type="ECO:0000259" key="14">
    <source>
        <dbReference type="Pfam" id="PF03801"/>
    </source>
</evidence>
<feature type="compositionally biased region" description="Low complexity" evidence="13">
    <location>
        <begin position="884"/>
        <end position="901"/>
    </location>
</feature>
<evidence type="ECO:0000256" key="12">
    <source>
        <dbReference type="SAM" id="Coils"/>
    </source>
</evidence>
<gene>
    <name evidence="15" type="ORF">PPERSA_03856</name>
</gene>
<evidence type="ECO:0000256" key="13">
    <source>
        <dbReference type="SAM" id="MobiDB-lite"/>
    </source>
</evidence>
<accession>A0A0V0QUD9</accession>
<sequence length="901" mass="107445">MELSPTKCQDNKNQAQYDDIKLFFLIQMNGFEGSQHRELRNEFIHFIESSEKSPFLQDFKQSNEQHKKTLEEFLKGIDKQQEKIMNDNIQILAFIRLLQIAREIIYNNPIKNNFFFQQKKFQYHTDSFQSVLNKNKLSLQCVKQYCDEVKLDLHKIKNKVRNRLQYSFGQIENNSEKIGIDTDSFYKLQKEKDLFEYSKTILKGQNLKKKQLDKNVKIIYDIIYKEESFTNIGQFLHMQNQFFKIKQDRPLSKIIQYAKKFLEMNPEFIKIIDVIMNYLKENQQINKFTKYGAINLFPDIGEIYQCIQSDLDQMVAHISQTNQKKQTNDKEQQRKQVDDIFNYMASKNNFNNIISIKQLQCPSGKQFQQVILFLLKIYDSDLNQGSITNEQIAQILKYLGYTGNLSKNIFITIGAPHTYGYILTMLEWLVNMNKYKEALENDQQQNDVKYTDNITSSSQEKQIMILLDYIRNLMHLNSEEEQRQVRKKFQDNLDKIVETQDQKIEEFQQKIQGLKNDKAQKQSAQKDLKEMRQIKTDKLKQNQELQNQILKLNMEQELINQKQAQLVMQKGNNEKNISFLQSQLQQLQDIVKNQEINVDEAKRIQQNIQAKQLKNNQIIQNQDQLKSQLGGKNQQLKQKIEQINQDIKKYDKLLQQYKLNYDTYNQINYQEQNPEIIKELDDFNEIKYKEQKQAILNEVLVFQNSIQNIRSQIQNKQQKIQVLDQTLCDQQLQKNENLQELKSLQNLLSAKQTNYRENVDEFTQKSINLKELISKIQLEIEEKTQILYQVNNEVTILMNDFDKVVVELDRVTIEYEQQKEDMIQRALINKKNCQSKLVLIQENYAKILELLNIEEMKEFEEESDEDEKYNDNGHYLNNEKDINQENNLQQNHQIQNHNNKK</sequence>
<dbReference type="GO" id="GO:0051315">
    <property type="term" value="P:attachment of mitotic spindle microtubules to kinetochore"/>
    <property type="evidence" value="ECO:0007669"/>
    <property type="project" value="InterPro"/>
</dbReference>
<keyword evidence="6" id="KW-0498">Mitosis</keyword>
<evidence type="ECO:0000256" key="2">
    <source>
        <dbReference type="ARBA" id="ARBA00004629"/>
    </source>
</evidence>
<keyword evidence="9" id="KW-0539">Nucleus</keyword>
<dbReference type="Pfam" id="PF03801">
    <property type="entry name" value="Ndc80_HEC"/>
    <property type="match status" value="1"/>
</dbReference>
<evidence type="ECO:0000256" key="7">
    <source>
        <dbReference type="ARBA" id="ARBA00022838"/>
    </source>
</evidence>
<dbReference type="InParanoid" id="A0A0V0QUD9"/>
<dbReference type="InterPro" id="IPR005550">
    <property type="entry name" value="Kinetochore_Ndc80"/>
</dbReference>
<evidence type="ECO:0000256" key="10">
    <source>
        <dbReference type="ARBA" id="ARBA00023306"/>
    </source>
</evidence>
<evidence type="ECO:0000256" key="6">
    <source>
        <dbReference type="ARBA" id="ARBA00022776"/>
    </source>
</evidence>
<keyword evidence="11" id="KW-0137">Centromere</keyword>
<evidence type="ECO:0000256" key="8">
    <source>
        <dbReference type="ARBA" id="ARBA00023054"/>
    </source>
</evidence>
<dbReference type="PANTHER" id="PTHR10643:SF2">
    <property type="entry name" value="KINETOCHORE PROTEIN NDC80 HOMOLOG"/>
    <property type="match status" value="1"/>
</dbReference>
<dbReference type="AlphaFoldDB" id="A0A0V0QUD9"/>
<dbReference type="OrthoDB" id="7459479at2759"/>
<evidence type="ECO:0000256" key="1">
    <source>
        <dbReference type="ARBA" id="ARBA00004123"/>
    </source>
</evidence>
<evidence type="ECO:0000313" key="15">
    <source>
        <dbReference type="EMBL" id="KRX05919.1"/>
    </source>
</evidence>
<comment type="similarity">
    <text evidence="3">Belongs to the NDC80/HEC1 family.</text>
</comment>
<evidence type="ECO:0000256" key="11">
    <source>
        <dbReference type="ARBA" id="ARBA00023328"/>
    </source>
</evidence>
<evidence type="ECO:0000256" key="9">
    <source>
        <dbReference type="ARBA" id="ARBA00023242"/>
    </source>
</evidence>
<comment type="caution">
    <text evidence="15">The sequence shown here is derived from an EMBL/GenBank/DDBJ whole genome shotgun (WGS) entry which is preliminary data.</text>
</comment>
<dbReference type="GO" id="GO:0005634">
    <property type="term" value="C:nucleus"/>
    <property type="evidence" value="ECO:0007669"/>
    <property type="project" value="UniProtKB-SubCell"/>
</dbReference>